<protein>
    <recommendedName>
        <fullName evidence="9">3-phosphoshikimate 1-carboxyvinyltransferase</fullName>
        <ecNumber evidence="9">2.5.1.19</ecNumber>
    </recommendedName>
    <alternativeName>
        <fullName evidence="9">5-enolpyruvylshikimate-3-phosphate synthase</fullName>
        <shortName evidence="9">EPSP synthase</shortName>
        <shortName evidence="9">EPSPS</shortName>
    </alternativeName>
</protein>
<sequence>MSGDNMELTINQIKQLKGETAVPGDKSISHRAVMLGALARGTTRVENFLTGEDCLSTVRCFRALGVPVEGPDNGCLTIQGVGLNGLQEPVTILDAGNSGTTTRLMLGILAGQSFCSIITGDASLSRRPMARVTTPLAGMGAKFIGRDNNNLLPLAIRGGQLKPLNYQSPVASAQVKSAILLAGLFAQGETSVTEPTISRDHTERMLKSFGADIKQEGTTVTIKGRPELKGRQVVVPGDISSAAFLMVAAAILPGSEVTIRGVGVNPTRDGLLEVLKNMGGQVELLNLRDQCGEPVADIRVKGSDLQGTEISGNLIPRLIDEIPIIAVAAACARGTTVIRDAAELKVKESNRLATVAGELTKLGAAVEELPDGLIIKGGKPLTGAVVDSHGDHRIAMAMAVAGLAARGRTVIKEAQCIPVSFPGFADALKSLAVE</sequence>
<dbReference type="HOGENOM" id="CLU_024321_0_1_9"/>
<comment type="function">
    <text evidence="1 9">Catalyzes the transfer of the enolpyruvyl moiety of phosphoenolpyruvate (PEP) to the 5-hydroxyl of shikimate-3-phosphate (S3P) to produce enolpyruvyl shikimate-3-phosphate and inorganic phosphate.</text>
</comment>
<comment type="caution">
    <text evidence="9">Lacks conserved residue(s) required for the propagation of feature annotation.</text>
</comment>
<feature type="binding site" evidence="9">
    <location>
        <position position="347"/>
    </location>
    <ligand>
        <name>3-phosphoshikimate</name>
        <dbReference type="ChEBI" id="CHEBI:145989"/>
    </ligand>
</feature>
<feature type="binding site" evidence="9">
    <location>
        <position position="31"/>
    </location>
    <ligand>
        <name>3-phosphoshikimate</name>
        <dbReference type="ChEBI" id="CHEBI:145989"/>
    </ligand>
</feature>
<dbReference type="PANTHER" id="PTHR21090:SF5">
    <property type="entry name" value="PENTAFUNCTIONAL AROM POLYPEPTIDE"/>
    <property type="match status" value="1"/>
</dbReference>
<feature type="binding site" evidence="9">
    <location>
        <position position="393"/>
    </location>
    <ligand>
        <name>phosphoenolpyruvate</name>
        <dbReference type="ChEBI" id="CHEBI:58702"/>
    </ligand>
</feature>
<dbReference type="PROSITE" id="PS00104">
    <property type="entry name" value="EPSP_SYNTHASE_1"/>
    <property type="match status" value="1"/>
</dbReference>
<keyword evidence="6 9" id="KW-0808">Transferase</keyword>
<evidence type="ECO:0000256" key="5">
    <source>
        <dbReference type="ARBA" id="ARBA00022605"/>
    </source>
</evidence>
<feature type="binding site" evidence="9">
    <location>
        <position position="320"/>
    </location>
    <ligand>
        <name>3-phosphoshikimate</name>
        <dbReference type="ChEBI" id="CHEBI:145989"/>
    </ligand>
</feature>
<evidence type="ECO:0000313" key="11">
    <source>
        <dbReference type="EMBL" id="AEF94856.1"/>
    </source>
</evidence>
<keyword evidence="4 9" id="KW-0963">Cytoplasm</keyword>
<keyword evidence="5 9" id="KW-0028">Amino-acid biosynthesis</keyword>
<dbReference type="GO" id="GO:0005737">
    <property type="term" value="C:cytoplasm"/>
    <property type="evidence" value="ECO:0007669"/>
    <property type="project" value="UniProtKB-SubCell"/>
</dbReference>
<evidence type="ECO:0000256" key="4">
    <source>
        <dbReference type="ARBA" id="ARBA00022490"/>
    </source>
</evidence>
<dbReference type="PROSITE" id="PS00885">
    <property type="entry name" value="EPSP_SYNTHASE_2"/>
    <property type="match status" value="1"/>
</dbReference>
<dbReference type="UniPathway" id="UPA00053">
    <property type="reaction ID" value="UER00089"/>
</dbReference>
<feature type="binding site" evidence="9">
    <location>
        <position position="172"/>
    </location>
    <ligand>
        <name>3-phosphoshikimate</name>
        <dbReference type="ChEBI" id="CHEBI:145989"/>
    </ligand>
</feature>
<evidence type="ECO:0000256" key="8">
    <source>
        <dbReference type="ARBA" id="ARBA00044633"/>
    </source>
</evidence>
<dbReference type="Pfam" id="PF00275">
    <property type="entry name" value="EPSP_synthase"/>
    <property type="match status" value="1"/>
</dbReference>
<dbReference type="SUPFAM" id="SSF55205">
    <property type="entry name" value="EPT/RTPC-like"/>
    <property type="match status" value="1"/>
</dbReference>
<dbReference type="GO" id="GO:0009423">
    <property type="term" value="P:chorismate biosynthetic process"/>
    <property type="evidence" value="ECO:0007669"/>
    <property type="project" value="UniProtKB-UniRule"/>
</dbReference>
<dbReference type="CDD" id="cd01556">
    <property type="entry name" value="EPSP_synthase"/>
    <property type="match status" value="1"/>
</dbReference>
<dbReference type="PANTHER" id="PTHR21090">
    <property type="entry name" value="AROM/DEHYDROQUINATE SYNTHASE"/>
    <property type="match status" value="1"/>
</dbReference>
<comment type="subcellular location">
    <subcellularLocation>
        <location evidence="9">Cytoplasm</location>
    </subcellularLocation>
</comment>
<organism evidence="11 12">
    <name type="scientific">Desulfotomaculum nigrificans (strain DSM 14880 / VKM B-2319 / CO-1-SRB)</name>
    <name type="common">Desulfotomaculum carboxydivorans</name>
    <dbReference type="NCBI Taxonomy" id="868595"/>
    <lineage>
        <taxon>Bacteria</taxon>
        <taxon>Bacillati</taxon>
        <taxon>Bacillota</taxon>
        <taxon>Clostridia</taxon>
        <taxon>Eubacteriales</taxon>
        <taxon>Desulfotomaculaceae</taxon>
        <taxon>Desulfotomaculum</taxon>
    </lineage>
</organism>
<gene>
    <name evidence="9" type="primary">aroA</name>
    <name evidence="11" type="ordered locus">Desca_2017</name>
</gene>
<comment type="pathway">
    <text evidence="2 9">Metabolic intermediate biosynthesis; chorismate biosynthesis; chorismate from D-erythrose 4-phosphate and phosphoenolpyruvate: step 6/7.</text>
</comment>
<dbReference type="InterPro" id="IPR023193">
    <property type="entry name" value="EPSP_synthase_CS"/>
</dbReference>
<dbReference type="Proteomes" id="UP000009226">
    <property type="component" value="Chromosome"/>
</dbReference>
<feature type="binding site" evidence="9">
    <location>
        <position position="26"/>
    </location>
    <ligand>
        <name>phosphoenolpyruvate</name>
        <dbReference type="ChEBI" id="CHEBI:58702"/>
    </ligand>
</feature>
<evidence type="ECO:0000256" key="7">
    <source>
        <dbReference type="ARBA" id="ARBA00023141"/>
    </source>
</evidence>
<evidence type="ECO:0000256" key="6">
    <source>
        <dbReference type="ARBA" id="ARBA00022679"/>
    </source>
</evidence>
<dbReference type="GO" id="GO:0009073">
    <property type="term" value="P:aromatic amino acid family biosynthetic process"/>
    <property type="evidence" value="ECO:0007669"/>
    <property type="project" value="UniProtKB-KW"/>
</dbReference>
<keyword evidence="12" id="KW-1185">Reference proteome</keyword>
<reference evidence="11" key="1">
    <citation type="submission" date="2011-05" db="EMBL/GenBank/DDBJ databases">
        <title>Complete sequence of Desulfotomaculum carboxydivorans CO-1-SRB.</title>
        <authorList>
            <consortium name="US DOE Joint Genome Institute"/>
            <person name="Lucas S."/>
            <person name="Han J."/>
            <person name="Lapidus A."/>
            <person name="Cheng J.-F."/>
            <person name="Goodwin L."/>
            <person name="Pitluck S."/>
            <person name="Peters L."/>
            <person name="Mikhailova N."/>
            <person name="Lu M."/>
            <person name="Han C."/>
            <person name="Tapia R."/>
            <person name="Land M."/>
            <person name="Hauser L."/>
            <person name="Kyrpides N."/>
            <person name="Ivanova N."/>
            <person name="Pagani I."/>
            <person name="Stams A."/>
            <person name="Plugge C."/>
            <person name="Muyzer G."/>
            <person name="Kuever J."/>
            <person name="Parshina S."/>
            <person name="Ivanova A."/>
            <person name="Nazina T."/>
            <person name="Woyke T."/>
        </authorList>
    </citation>
    <scope>NUCLEOTIDE SEQUENCE [LARGE SCALE GENOMIC DNA]</scope>
    <source>
        <strain evidence="11">CO-1-SRB</strain>
    </source>
</reference>
<evidence type="ECO:0000256" key="2">
    <source>
        <dbReference type="ARBA" id="ARBA00004811"/>
    </source>
</evidence>
<dbReference type="AlphaFoldDB" id="F6B984"/>
<dbReference type="InterPro" id="IPR013792">
    <property type="entry name" value="RNA3'P_cycl/enolpyr_Trfase_a/b"/>
</dbReference>
<feature type="binding site" evidence="9">
    <location>
        <position position="26"/>
    </location>
    <ligand>
        <name>3-phosphoshikimate</name>
        <dbReference type="ChEBI" id="CHEBI:145989"/>
    </ligand>
</feature>
<dbReference type="InterPro" id="IPR036968">
    <property type="entry name" value="Enolpyruvate_Tfrase_sf"/>
</dbReference>
<dbReference type="STRING" id="868595.Desca_2017"/>
<dbReference type="KEGG" id="dca:Desca_2017"/>
<dbReference type="FunFam" id="3.65.10.10:FF:000006">
    <property type="entry name" value="3-phosphoshikimate 1-carboxyvinyltransferase"/>
    <property type="match status" value="1"/>
</dbReference>
<dbReference type="GO" id="GO:0008652">
    <property type="term" value="P:amino acid biosynthetic process"/>
    <property type="evidence" value="ECO:0007669"/>
    <property type="project" value="UniProtKB-KW"/>
</dbReference>
<dbReference type="eggNOG" id="COG0128">
    <property type="taxonomic scope" value="Bacteria"/>
</dbReference>
<evidence type="ECO:0000256" key="1">
    <source>
        <dbReference type="ARBA" id="ARBA00002174"/>
    </source>
</evidence>
<dbReference type="HAMAP" id="MF_00210">
    <property type="entry name" value="EPSP_synth"/>
    <property type="match status" value="1"/>
</dbReference>
<evidence type="ECO:0000256" key="9">
    <source>
        <dbReference type="HAMAP-Rule" id="MF_00210"/>
    </source>
</evidence>
<accession>F6B984</accession>
<evidence type="ECO:0000313" key="12">
    <source>
        <dbReference type="Proteomes" id="UP000009226"/>
    </source>
</evidence>
<feature type="binding site" evidence="9">
    <location>
        <position position="99"/>
    </location>
    <ligand>
        <name>phosphoenolpyruvate</name>
        <dbReference type="ChEBI" id="CHEBI:58702"/>
    </ligand>
</feature>
<dbReference type="GO" id="GO:0003866">
    <property type="term" value="F:3-phosphoshikimate 1-carboxyvinyltransferase activity"/>
    <property type="evidence" value="ECO:0007669"/>
    <property type="project" value="UniProtKB-UniRule"/>
</dbReference>
<name>F6B984_DESCC</name>
<comment type="similarity">
    <text evidence="3 9">Belongs to the EPSP synthase family.</text>
</comment>
<dbReference type="EMBL" id="CP002736">
    <property type="protein sequence ID" value="AEF94856.1"/>
    <property type="molecule type" value="Genomic_DNA"/>
</dbReference>
<dbReference type="InterPro" id="IPR006264">
    <property type="entry name" value="EPSP_synthase"/>
</dbReference>
<dbReference type="FunFam" id="3.65.10.10:FF:000005">
    <property type="entry name" value="3-phosphoshikimate 1-carboxyvinyltransferase"/>
    <property type="match status" value="1"/>
</dbReference>
<comment type="subunit">
    <text evidence="9">Monomer.</text>
</comment>
<feature type="binding site" evidence="9">
    <location>
        <position position="27"/>
    </location>
    <ligand>
        <name>3-phosphoshikimate</name>
        <dbReference type="ChEBI" id="CHEBI:145989"/>
    </ligand>
</feature>
<keyword evidence="7 9" id="KW-0057">Aromatic amino acid biosynthesis</keyword>
<dbReference type="NCBIfam" id="TIGR01356">
    <property type="entry name" value="aroA"/>
    <property type="match status" value="1"/>
</dbReference>
<dbReference type="Gene3D" id="3.65.10.10">
    <property type="entry name" value="Enolpyruvate transferase domain"/>
    <property type="match status" value="2"/>
</dbReference>
<evidence type="ECO:0000256" key="3">
    <source>
        <dbReference type="ARBA" id="ARBA00009948"/>
    </source>
</evidence>
<feature type="binding site" evidence="9">
    <location>
        <position position="127"/>
    </location>
    <ligand>
        <name>phosphoenolpyruvate</name>
        <dbReference type="ChEBI" id="CHEBI:58702"/>
    </ligand>
</feature>
<feature type="binding site" evidence="9">
    <location>
        <position position="351"/>
    </location>
    <ligand>
        <name>phosphoenolpyruvate</name>
        <dbReference type="ChEBI" id="CHEBI:58702"/>
    </ligand>
</feature>
<dbReference type="EC" id="2.5.1.19" evidence="9"/>
<evidence type="ECO:0000259" key="10">
    <source>
        <dbReference type="Pfam" id="PF00275"/>
    </source>
</evidence>
<comment type="catalytic activity">
    <reaction evidence="8">
        <text>3-phosphoshikimate + phosphoenolpyruvate = 5-O-(1-carboxyvinyl)-3-phosphoshikimate + phosphate</text>
        <dbReference type="Rhea" id="RHEA:21256"/>
        <dbReference type="ChEBI" id="CHEBI:43474"/>
        <dbReference type="ChEBI" id="CHEBI:57701"/>
        <dbReference type="ChEBI" id="CHEBI:58702"/>
        <dbReference type="ChEBI" id="CHEBI:145989"/>
        <dbReference type="EC" id="2.5.1.19"/>
    </reaction>
    <physiologicalReaction direction="left-to-right" evidence="8">
        <dbReference type="Rhea" id="RHEA:21257"/>
    </physiologicalReaction>
</comment>
<feature type="binding site" evidence="9">
    <location>
        <position position="174"/>
    </location>
    <ligand>
        <name>3-phosphoshikimate</name>
        <dbReference type="ChEBI" id="CHEBI:145989"/>
    </ligand>
</feature>
<feature type="domain" description="Enolpyruvate transferase" evidence="10">
    <location>
        <begin position="11"/>
        <end position="428"/>
    </location>
</feature>
<proteinExistence type="inferred from homology"/>
<dbReference type="InterPro" id="IPR001986">
    <property type="entry name" value="Enolpyruvate_Tfrase_dom"/>
</dbReference>
<dbReference type="PIRSF" id="PIRSF000505">
    <property type="entry name" value="EPSPS"/>
    <property type="match status" value="1"/>
</dbReference>
<feature type="binding site" evidence="9">
    <location>
        <position position="174"/>
    </location>
    <ligand>
        <name>phosphoenolpyruvate</name>
        <dbReference type="ChEBI" id="CHEBI:58702"/>
    </ligand>
</feature>
<feature type="active site" description="Proton acceptor" evidence="9">
    <location>
        <position position="320"/>
    </location>
</feature>